<organism evidence="2 3">
    <name type="scientific">Pseudoxanthomonas winnipegensis</name>
    <dbReference type="NCBI Taxonomy" id="2480810"/>
    <lineage>
        <taxon>Bacteria</taxon>
        <taxon>Pseudomonadati</taxon>
        <taxon>Pseudomonadota</taxon>
        <taxon>Gammaproteobacteria</taxon>
        <taxon>Lysobacterales</taxon>
        <taxon>Lysobacteraceae</taxon>
        <taxon>Pseudoxanthomonas</taxon>
    </lineage>
</organism>
<dbReference type="AlphaFoldDB" id="A0A4Q8LQ28"/>
<dbReference type="RefSeq" id="WP_130515752.1">
    <property type="nucleotide sequence ID" value="NZ_SHMA01000001.1"/>
</dbReference>
<evidence type="ECO:0000313" key="3">
    <source>
        <dbReference type="Proteomes" id="UP000291286"/>
    </source>
</evidence>
<gene>
    <name evidence="2" type="ORF">EA661_03510</name>
</gene>
<comment type="caution">
    <text evidence="2">The sequence shown here is derived from an EMBL/GenBank/DDBJ whole genome shotgun (WGS) entry which is preliminary data.</text>
</comment>
<feature type="chain" id="PRO_5020255554" evidence="1">
    <location>
        <begin position="26"/>
        <end position="429"/>
    </location>
</feature>
<proteinExistence type="predicted"/>
<sequence>MKSSFVFVRVGLGLALLAALASAQAQEVTSCPAGLEQTRLYAYTGNAPATFTVPARVTSVRLIAVGADGGERTPNPYQGGAGARVEGTFAVAPGDVITLLAGQAPPGANDQESGGGGASGAYLNGTLALIAGAGGGDDNTGNGGGGRAGLDGGNGGSPTGGDCAAGGLGGVNGAGGQFGEVAADGSTTCQTGDGGAGGGGFNSPGQGVTYAGAHQGARGGGQCSINGASGGAGGTGEPMAGDRIGAAGGWGVCGGGGADDRESGGGGGYSGGGGAPESAYPGGGGSYVAASATSPTRVAGADGGGSGRNGSVRVCYSLRAELSVTKTNTPSSGPNDQAGDTLTRGEATSYRIVVGNAGPVAADGAVLRDPAAAGLTCTAARCGNASGGAICPTGSDAALLAALQSNTGLQLQTLPVGGALTFSVDCTVD</sequence>
<accession>A0A4Q8LQ28</accession>
<dbReference type="EMBL" id="SHMB01000001">
    <property type="protein sequence ID" value="TAA33337.1"/>
    <property type="molecule type" value="Genomic_DNA"/>
</dbReference>
<keyword evidence="1" id="KW-0732">Signal</keyword>
<feature type="signal peptide" evidence="1">
    <location>
        <begin position="1"/>
        <end position="25"/>
    </location>
</feature>
<protein>
    <submittedName>
        <fullName evidence="2">DUF11 domain-containing protein</fullName>
    </submittedName>
</protein>
<evidence type="ECO:0000256" key="1">
    <source>
        <dbReference type="SAM" id="SignalP"/>
    </source>
</evidence>
<dbReference type="Proteomes" id="UP000291286">
    <property type="component" value="Unassembled WGS sequence"/>
</dbReference>
<evidence type="ECO:0000313" key="2">
    <source>
        <dbReference type="EMBL" id="TAA33337.1"/>
    </source>
</evidence>
<reference evidence="2 3" key="1">
    <citation type="submission" date="2019-02" db="EMBL/GenBank/DDBJ databases">
        <title>WGS of Pseudoxanthomonas species novum from clinical isolates.</title>
        <authorList>
            <person name="Bernier A.-M."/>
            <person name="Bernard K."/>
            <person name="Vachon A."/>
        </authorList>
    </citation>
    <scope>NUCLEOTIDE SEQUENCE [LARGE SCALE GENOMIC DNA]</scope>
    <source>
        <strain evidence="2 3">NML171202</strain>
    </source>
</reference>
<name>A0A4Q8LQ28_9GAMM</name>